<sequence length="311" mass="35876">MLSVIITSYKEPGTIGKVIESIAKSSYSGIPKDFELIQISPDKETLHAGLKATKSLRLGKKFRQLIDPHRGKPYALNFAFKEAKGDILILTDGEVFFQKNSVKHLLKPYENEKIGGVSGMPVSSNKRNSFYGYMSHLLVDSAHHRRTRVLDKVKDYYISGKGFFPMSGYILSIKKGLIKKLQQDLLTEDAYMSYEIRRKGFEIAYAPKAKVTVKYPTTFKDYYTQKLRSIGGFIQLKQLGIFEKDKQSRSFWIELPYAFFVLIYPKNIKELFWSLLMFPVRLVTWIGIFIERIILRKGVPKTGWKRIESTK</sequence>
<evidence type="ECO:0000256" key="2">
    <source>
        <dbReference type="ARBA" id="ARBA00022676"/>
    </source>
</evidence>
<comment type="similarity">
    <text evidence="1">Belongs to the glycosyltransferase 2 family.</text>
</comment>
<dbReference type="SUPFAM" id="SSF53448">
    <property type="entry name" value="Nucleotide-diphospho-sugar transferases"/>
    <property type="match status" value="1"/>
</dbReference>
<feature type="transmembrane region" description="Helical" evidence="4">
    <location>
        <begin position="271"/>
        <end position="295"/>
    </location>
</feature>
<evidence type="ECO:0000256" key="4">
    <source>
        <dbReference type="SAM" id="Phobius"/>
    </source>
</evidence>
<accession>A0A0G0MYB2</accession>
<dbReference type="AlphaFoldDB" id="A0A0G0MYB2"/>
<dbReference type="PANTHER" id="PTHR43630">
    <property type="entry name" value="POLY-BETA-1,6-N-ACETYL-D-GLUCOSAMINE SYNTHASE"/>
    <property type="match status" value="1"/>
</dbReference>
<dbReference type="PANTHER" id="PTHR43630:SF1">
    <property type="entry name" value="POLY-BETA-1,6-N-ACETYL-D-GLUCOSAMINE SYNTHASE"/>
    <property type="match status" value="1"/>
</dbReference>
<dbReference type="Gene3D" id="3.90.550.10">
    <property type="entry name" value="Spore Coat Polysaccharide Biosynthesis Protein SpsA, Chain A"/>
    <property type="match status" value="1"/>
</dbReference>
<proteinExistence type="inferred from homology"/>
<name>A0A0G0MYB2_9BACT</name>
<dbReference type="STRING" id="1619100.UT34_C0002G0048"/>
<protein>
    <submittedName>
        <fullName evidence="5">Glycosyl transferase family 2</fullName>
    </submittedName>
</protein>
<keyword evidence="4" id="KW-0812">Transmembrane</keyword>
<dbReference type="InterPro" id="IPR029044">
    <property type="entry name" value="Nucleotide-diphossugar_trans"/>
</dbReference>
<keyword evidence="4" id="KW-1133">Transmembrane helix</keyword>
<dbReference type="Proteomes" id="UP000034799">
    <property type="component" value="Unassembled WGS sequence"/>
</dbReference>
<dbReference type="EMBL" id="LBWK01000002">
    <property type="protein sequence ID" value="KKR05541.1"/>
    <property type="molecule type" value="Genomic_DNA"/>
</dbReference>
<comment type="caution">
    <text evidence="5">The sequence shown here is derived from an EMBL/GenBank/DDBJ whole genome shotgun (WGS) entry which is preliminary data.</text>
</comment>
<evidence type="ECO:0000313" key="5">
    <source>
        <dbReference type="EMBL" id="KKR05541.1"/>
    </source>
</evidence>
<organism evidence="5 6">
    <name type="scientific">candidate division WS6 bacterium GW2011_GWF2_39_15</name>
    <dbReference type="NCBI Taxonomy" id="1619100"/>
    <lineage>
        <taxon>Bacteria</taxon>
        <taxon>Candidatus Dojkabacteria</taxon>
    </lineage>
</organism>
<evidence type="ECO:0000256" key="1">
    <source>
        <dbReference type="ARBA" id="ARBA00006739"/>
    </source>
</evidence>
<keyword evidence="4" id="KW-0472">Membrane</keyword>
<evidence type="ECO:0000256" key="3">
    <source>
        <dbReference type="ARBA" id="ARBA00022679"/>
    </source>
</evidence>
<gene>
    <name evidence="5" type="ORF">UT34_C0002G0048</name>
</gene>
<dbReference type="Pfam" id="PF13641">
    <property type="entry name" value="Glyco_tranf_2_3"/>
    <property type="match status" value="1"/>
</dbReference>
<keyword evidence="2" id="KW-0328">Glycosyltransferase</keyword>
<keyword evidence="3 5" id="KW-0808">Transferase</keyword>
<dbReference type="GO" id="GO:0016757">
    <property type="term" value="F:glycosyltransferase activity"/>
    <property type="evidence" value="ECO:0007669"/>
    <property type="project" value="UniProtKB-KW"/>
</dbReference>
<evidence type="ECO:0000313" key="6">
    <source>
        <dbReference type="Proteomes" id="UP000034799"/>
    </source>
</evidence>
<reference evidence="5 6" key="1">
    <citation type="journal article" date="2015" name="Nature">
        <title>rRNA introns, odd ribosomes, and small enigmatic genomes across a large radiation of phyla.</title>
        <authorList>
            <person name="Brown C.T."/>
            <person name="Hug L.A."/>
            <person name="Thomas B.C."/>
            <person name="Sharon I."/>
            <person name="Castelle C.J."/>
            <person name="Singh A."/>
            <person name="Wilkins M.J."/>
            <person name="Williams K.H."/>
            <person name="Banfield J.F."/>
        </authorList>
    </citation>
    <scope>NUCLEOTIDE SEQUENCE [LARGE SCALE GENOMIC DNA]</scope>
</reference>